<feature type="domain" description="DUF4216" evidence="2">
    <location>
        <begin position="931"/>
        <end position="997"/>
    </location>
</feature>
<dbReference type="Pfam" id="PF03004">
    <property type="entry name" value="Transposase_24"/>
    <property type="match status" value="1"/>
</dbReference>
<evidence type="ECO:0000256" key="1">
    <source>
        <dbReference type="SAM" id="MobiDB-lite"/>
    </source>
</evidence>
<evidence type="ECO:0000313" key="3">
    <source>
        <dbReference type="EMBL" id="GEU30538.1"/>
    </source>
</evidence>
<gene>
    <name evidence="3" type="ORF">Tci_002516</name>
</gene>
<sequence>MVACLNKSDASEGFNQVIDFLNGSCIKYALTVNPNIYVSCIKQFWNTIVIKQDNDVTRLQALVDKKKVVVTEAAIREVLRLDDAEGVDCLPNEEIFVDLARIGYAKPSTKLIFYKAFFSSQWKFLIHAILQSMSAKRTSWNEFSSAMASAVICLSTGVETPLFEGMIVGQVIEEGGAEEEHVEDDIAAQGDETTTQGDDAPEPSIPYPTLPTPPPQPPQDLLSTSQVQHTPPQLPQPQPQPQPQAQQQAADFLMSLFQEALNACDSPSKRVKHLELKKVGTSQRVDTSEDTVMGDASNQGRKIDELDKDDVVALMDDKEEEKKEKEAKVVEDDQVQGRQAESQGEIYRINVDHASKVLSMQEDKPAEVQEVVDVVTTVKLITEVVTGASEIVTAASTIISAAEPQVSAATITTTPVRVADASTRKRKRVVIRDPAEESTTSSIIPADTKSKDKGKGIMVEEPKPLKKKKQVEMYEEYARKLHAELNKDIDWDVAIDYVKQKAKEDPIVQRYQAMKKKPLKEAQAQRNMIMYLKNVAGFRLDYFKGMSYDDIRLIFEVKFNSNVDFLLKTKEQIEEEESRAIQSINETPAQKVAKRRRLNEEVENLKRHLEIVPDEDDDVYTEATPLARNVPIVDYEIIHLNNKPHYKIIQADGTHQLFVSFLTLLKNFDREDLESLWSLVKERFSTSKPNNFSDDFLLTTLGATFERPDGQAQVWKNQRTVHGQEKVKSWKLLESCGVHIVTFTTTQLILLVERRYPLSRFTIDQMLNAVRLRVEEKSKMSLELLRITHSKTKTLPSPPQPTATPHHHQCATPHHHQITHQSPLNPPPLTTATHTSIAAPPPPLNHNSFLNPLNDNSYTETVAEKGNEPRPSRVYSRADDKPNPQPTDNDKDPEVSTTSELFALACGPTWTPISINSCVVDGVRYIVYSRDELVLFRFKWFGTRNQGRKVKRLVLRNNMTQIDTRGEAFKNDQYILVTEVKQVFYLEDKAKPHWKAVEHVNHKKFSDGGVIVVEDDPDIIHFDNSSDLPLSTSLNDLENATLHIDGQSTEVDAPPDIIDVVDEDDDIIDDEDAFPHDLADSGDEDLINVDDDGVDKMSADVARSHGGDGGGEDRSPPHYVPTGCGGCFANRGPIPIRFEVRDKQTLMPLGEHAAHWSSYIGEVIRGVPLYHPSWLKVPKERKAALIADIRTQFDLRPHMESPDWTEIHAGIQQHLQKAYNTNKAAFKAQHWVIDPTTGTYNVEKIRRTRPQDITAEDWDKYIQFWNDPRNIARAAQNRQNRAKSTIISRQGSRSLARLRDEMQSLATQEYPSLIDTFFVAHTVNGEFLRDEDRRIYEEIRRLEATGTYTDDKINRLARGGNQRGHIPDVGRVLPARATASLSTTPHESTLNSLHKKVDFMMSLFKSDSMYSDMFSHSESGGASGSGGCGDDEESADDKDDEDKDGDGDS</sequence>
<feature type="compositionally biased region" description="Pro residues" evidence="1">
    <location>
        <begin position="232"/>
        <end position="242"/>
    </location>
</feature>
<dbReference type="InterPro" id="IPR004252">
    <property type="entry name" value="Probable_transposase_24"/>
</dbReference>
<name>A0A6L2J0L7_TANCI</name>
<feature type="compositionally biased region" description="Basic residues" evidence="1">
    <location>
        <begin position="805"/>
        <end position="818"/>
    </location>
</feature>
<comment type="caution">
    <text evidence="3">The sequence shown here is derived from an EMBL/GenBank/DDBJ whole genome shotgun (WGS) entry which is preliminary data.</text>
</comment>
<accession>A0A6L2J0L7</accession>
<evidence type="ECO:0000259" key="2">
    <source>
        <dbReference type="Pfam" id="PF13952"/>
    </source>
</evidence>
<feature type="compositionally biased region" description="Polar residues" evidence="1">
    <location>
        <begin position="845"/>
        <end position="860"/>
    </location>
</feature>
<feature type="region of interest" description="Disordered" evidence="1">
    <location>
        <begin position="1414"/>
        <end position="1449"/>
    </location>
</feature>
<dbReference type="EMBL" id="BKCJ010000165">
    <property type="protein sequence ID" value="GEU30538.1"/>
    <property type="molecule type" value="Genomic_DNA"/>
</dbReference>
<organism evidence="3">
    <name type="scientific">Tanacetum cinerariifolium</name>
    <name type="common">Dalmatian daisy</name>
    <name type="synonym">Chrysanthemum cinerariifolium</name>
    <dbReference type="NCBI Taxonomy" id="118510"/>
    <lineage>
        <taxon>Eukaryota</taxon>
        <taxon>Viridiplantae</taxon>
        <taxon>Streptophyta</taxon>
        <taxon>Embryophyta</taxon>
        <taxon>Tracheophyta</taxon>
        <taxon>Spermatophyta</taxon>
        <taxon>Magnoliopsida</taxon>
        <taxon>eudicotyledons</taxon>
        <taxon>Gunneridae</taxon>
        <taxon>Pentapetalae</taxon>
        <taxon>asterids</taxon>
        <taxon>campanulids</taxon>
        <taxon>Asterales</taxon>
        <taxon>Asteraceae</taxon>
        <taxon>Asteroideae</taxon>
        <taxon>Anthemideae</taxon>
        <taxon>Anthemidinae</taxon>
        <taxon>Tanacetum</taxon>
    </lineage>
</organism>
<feature type="region of interest" description="Disordered" evidence="1">
    <location>
        <begin position="789"/>
        <end position="896"/>
    </location>
</feature>
<dbReference type="Pfam" id="PF13952">
    <property type="entry name" value="DUF4216"/>
    <property type="match status" value="1"/>
</dbReference>
<feature type="region of interest" description="Disordered" evidence="1">
    <location>
        <begin position="433"/>
        <end position="454"/>
    </location>
</feature>
<feature type="compositionally biased region" description="Acidic residues" evidence="1">
    <location>
        <begin position="1429"/>
        <end position="1449"/>
    </location>
</feature>
<feature type="compositionally biased region" description="Basic and acidic residues" evidence="1">
    <location>
        <begin position="320"/>
        <end position="331"/>
    </location>
</feature>
<feature type="region of interest" description="Disordered" evidence="1">
    <location>
        <begin position="191"/>
        <end position="247"/>
    </location>
</feature>
<proteinExistence type="predicted"/>
<dbReference type="InterPro" id="IPR025312">
    <property type="entry name" value="DUF4216"/>
</dbReference>
<reference evidence="3" key="1">
    <citation type="journal article" date="2019" name="Sci. Rep.">
        <title>Draft genome of Tanacetum cinerariifolium, the natural source of mosquito coil.</title>
        <authorList>
            <person name="Yamashiro T."/>
            <person name="Shiraishi A."/>
            <person name="Satake H."/>
            <person name="Nakayama K."/>
        </authorList>
    </citation>
    <scope>NUCLEOTIDE SEQUENCE</scope>
</reference>
<feature type="region of interest" description="Disordered" evidence="1">
    <location>
        <begin position="285"/>
        <end position="305"/>
    </location>
</feature>
<feature type="compositionally biased region" description="Pro residues" evidence="1">
    <location>
        <begin position="203"/>
        <end position="218"/>
    </location>
</feature>
<protein>
    <recommendedName>
        <fullName evidence="2">DUF4216 domain-containing protein</fullName>
    </recommendedName>
</protein>
<feature type="region of interest" description="Disordered" evidence="1">
    <location>
        <begin position="318"/>
        <end position="339"/>
    </location>
</feature>
<feature type="compositionally biased region" description="Basic and acidic residues" evidence="1">
    <location>
        <begin position="862"/>
        <end position="894"/>
    </location>
</feature>